<keyword evidence="1" id="KW-1133">Transmembrane helix</keyword>
<feature type="chain" id="PRO_5046487158" evidence="2">
    <location>
        <begin position="22"/>
        <end position="242"/>
    </location>
</feature>
<dbReference type="Proteomes" id="UP001164746">
    <property type="component" value="Chromosome 10"/>
</dbReference>
<keyword evidence="4" id="KW-1185">Reference proteome</keyword>
<gene>
    <name evidence="3" type="ORF">MAR_031445</name>
</gene>
<proteinExistence type="predicted"/>
<evidence type="ECO:0000256" key="2">
    <source>
        <dbReference type="SAM" id="SignalP"/>
    </source>
</evidence>
<evidence type="ECO:0000313" key="4">
    <source>
        <dbReference type="Proteomes" id="UP001164746"/>
    </source>
</evidence>
<accession>A0ABY7F7S6</accession>
<name>A0ABY7F7S6_MYAAR</name>
<protein>
    <submittedName>
        <fullName evidence="3">Uncharacterized protein</fullName>
    </submittedName>
</protein>
<keyword evidence="2" id="KW-0732">Signal</keyword>
<sequence>MMPCKMFTFTVLFILVRVVCTQECSTCQCCADGYHPKCSSRGYCNNGCIDGESKCEQSNGYCLSCVPGYWGNKCEQSCRHHCLACNKSSGECISCKHGYWRHLCTACGSRCKVCNQINGCSDVGNTSEKQTTLTAALGGGLGGGFMALIILAIIAMLWFHNRRRSNTEHNDLRHNDSLHEAQGDYTTVDANLRGVELNDLRYETLKGTDVHTMDQTTDYSNVSEKVNDNNTYQNVLGGSLSD</sequence>
<dbReference type="EMBL" id="CP111021">
    <property type="protein sequence ID" value="WAR16851.1"/>
    <property type="molecule type" value="Genomic_DNA"/>
</dbReference>
<feature type="transmembrane region" description="Helical" evidence="1">
    <location>
        <begin position="135"/>
        <end position="159"/>
    </location>
</feature>
<evidence type="ECO:0000313" key="3">
    <source>
        <dbReference type="EMBL" id="WAR16851.1"/>
    </source>
</evidence>
<organism evidence="3 4">
    <name type="scientific">Mya arenaria</name>
    <name type="common">Soft-shell clam</name>
    <dbReference type="NCBI Taxonomy" id="6604"/>
    <lineage>
        <taxon>Eukaryota</taxon>
        <taxon>Metazoa</taxon>
        <taxon>Spiralia</taxon>
        <taxon>Lophotrochozoa</taxon>
        <taxon>Mollusca</taxon>
        <taxon>Bivalvia</taxon>
        <taxon>Autobranchia</taxon>
        <taxon>Heteroconchia</taxon>
        <taxon>Euheterodonta</taxon>
        <taxon>Imparidentia</taxon>
        <taxon>Neoheterodontei</taxon>
        <taxon>Myida</taxon>
        <taxon>Myoidea</taxon>
        <taxon>Myidae</taxon>
        <taxon>Mya</taxon>
    </lineage>
</organism>
<keyword evidence="1" id="KW-0472">Membrane</keyword>
<reference evidence="3" key="1">
    <citation type="submission" date="2022-11" db="EMBL/GenBank/DDBJ databases">
        <title>Centuries of genome instability and evolution in soft-shell clam transmissible cancer (bioRxiv).</title>
        <authorList>
            <person name="Hart S.F.M."/>
            <person name="Yonemitsu M.A."/>
            <person name="Giersch R.M."/>
            <person name="Beal B.F."/>
            <person name="Arriagada G."/>
            <person name="Davis B.W."/>
            <person name="Ostrander E.A."/>
            <person name="Goff S.P."/>
            <person name="Metzger M.J."/>
        </authorList>
    </citation>
    <scope>NUCLEOTIDE SEQUENCE</scope>
    <source>
        <strain evidence="3">MELC-2E11</strain>
        <tissue evidence="3">Siphon/mantle</tissue>
    </source>
</reference>
<keyword evidence="1" id="KW-0812">Transmembrane</keyword>
<feature type="signal peptide" evidence="2">
    <location>
        <begin position="1"/>
        <end position="21"/>
    </location>
</feature>
<evidence type="ECO:0000256" key="1">
    <source>
        <dbReference type="SAM" id="Phobius"/>
    </source>
</evidence>